<evidence type="ECO:0000313" key="1">
    <source>
        <dbReference type="EMBL" id="CAB4146758.1"/>
    </source>
</evidence>
<proteinExistence type="predicted"/>
<sequence length="111" mass="12142">MFGMLDPPNTGWHQAIGFDWGVVLTFRNFYPASSGRTVNIRYGVGTTPGTYATIVAPNDAGATLTQFFVEPSWYVSFEFINDGTFDGPTNMILANLSNNTSIITFSVEFAP</sequence>
<protein>
    <submittedName>
        <fullName evidence="1">Uncharacterized protein</fullName>
    </submittedName>
</protein>
<reference evidence="1" key="1">
    <citation type="submission" date="2020-04" db="EMBL/GenBank/DDBJ databases">
        <authorList>
            <person name="Chiriac C."/>
            <person name="Salcher M."/>
            <person name="Ghai R."/>
            <person name="Kavagutti S V."/>
        </authorList>
    </citation>
    <scope>NUCLEOTIDE SEQUENCE</scope>
</reference>
<accession>A0A6J5MJM1</accession>
<dbReference type="EMBL" id="LR796472">
    <property type="protein sequence ID" value="CAB4146758.1"/>
    <property type="molecule type" value="Genomic_DNA"/>
</dbReference>
<gene>
    <name evidence="1" type="ORF">UFOVP496_12</name>
</gene>
<name>A0A6J5MJM1_9CAUD</name>
<organism evidence="1">
    <name type="scientific">uncultured Caudovirales phage</name>
    <dbReference type="NCBI Taxonomy" id="2100421"/>
    <lineage>
        <taxon>Viruses</taxon>
        <taxon>Duplodnaviria</taxon>
        <taxon>Heunggongvirae</taxon>
        <taxon>Uroviricota</taxon>
        <taxon>Caudoviricetes</taxon>
        <taxon>Peduoviridae</taxon>
        <taxon>Maltschvirus</taxon>
        <taxon>Maltschvirus maltsch</taxon>
    </lineage>
</organism>